<evidence type="ECO:0000256" key="5">
    <source>
        <dbReference type="ARBA" id="ARBA00022692"/>
    </source>
</evidence>
<feature type="transmembrane region" description="Helical" evidence="8">
    <location>
        <begin position="546"/>
        <end position="566"/>
    </location>
</feature>
<protein>
    <submittedName>
        <fullName evidence="9">Ferrichrome transport system permease protein FhuB</fullName>
    </submittedName>
</protein>
<evidence type="ECO:0000256" key="7">
    <source>
        <dbReference type="ARBA" id="ARBA00023136"/>
    </source>
</evidence>
<proteinExistence type="inferred from homology"/>
<name>A0A1L0C8N3_9GAMM</name>
<dbReference type="SUPFAM" id="SSF81345">
    <property type="entry name" value="ABC transporter involved in vitamin B12 uptake, BtuC"/>
    <property type="match status" value="2"/>
</dbReference>
<dbReference type="Gene3D" id="1.10.3470.10">
    <property type="entry name" value="ABC transporter involved in vitamin B12 uptake, BtuC"/>
    <property type="match status" value="2"/>
</dbReference>
<evidence type="ECO:0000256" key="6">
    <source>
        <dbReference type="ARBA" id="ARBA00022989"/>
    </source>
</evidence>
<keyword evidence="7 8" id="KW-0472">Membrane</keyword>
<sequence>MTVLALMLALFLSLQLQTELTITEQLALICGLEPREFVEVDFVYAILPRLVIAILVGASLGLVGSLMQQLTQNPLLSPLTFGTSSGAWLALVLVAVFFPDLGIENSNIFALFGALLAMALVLLITGLNNLSGLPVILAGMAVNLLLGALATAVILLNDQYAKNLFIWGAGDLAQNGWDWVYWLIPRMLVGLIILAVAPRVLTLMRIGQQGASARGLNIMPVFLLLLLVGVWLISSAITAVGVIGFVGLLTPNIARFLGARTARDELYYSLLLGALFLVLTDSLAAWLSQFTLDFIPSGTAAAMIGAPALIWFSRSALKAQDQMVFRLPQGISRLSSRVFIAILVSLLLSVTLSSVFVMQDSAWAFAWPDAFSWSIRWPRILTSLAAGAGLAVAGTILQRLIHNPLASPDILGISAGAIFALVFASMFWGITIFEAGPMVAFVGAMGALVIILLLGKKHDYSPPKLILTGIALTALIEAFVQFALARGNDDVYGILAWLAGSSYRVSADQAVILAVSVMLLLLLAFSLSRWLTLISAGKEMAFSRGLNGSVAFVLLLCLVALLVAFVTANMGPVAFIGLLAPHMAAMLGAKSVKQQLLVSALLGGFLVQFSDWLGQVVLYPAQLAAGILVSLIGGSYFIFLLIKGRLST</sequence>
<evidence type="ECO:0000313" key="10">
    <source>
        <dbReference type="Proteomes" id="UP000183794"/>
    </source>
</evidence>
<feature type="transmembrane region" description="Helical" evidence="8">
    <location>
        <begin position="619"/>
        <end position="642"/>
    </location>
</feature>
<feature type="transmembrane region" description="Helical" evidence="8">
    <location>
        <begin position="237"/>
        <end position="254"/>
    </location>
</feature>
<keyword evidence="6 8" id="KW-1133">Transmembrane helix</keyword>
<dbReference type="AlphaFoldDB" id="A0A1L0C8N3"/>
<comment type="similarity">
    <text evidence="2">Belongs to the binding-protein-dependent transport system permease family. FecCD subfamily.</text>
</comment>
<dbReference type="Proteomes" id="UP000183794">
    <property type="component" value="Unassembled WGS sequence"/>
</dbReference>
<evidence type="ECO:0000256" key="2">
    <source>
        <dbReference type="ARBA" id="ARBA00007935"/>
    </source>
</evidence>
<dbReference type="PANTHER" id="PTHR30472">
    <property type="entry name" value="FERRIC ENTEROBACTIN TRANSPORT SYSTEM PERMEASE PROTEIN"/>
    <property type="match status" value="1"/>
</dbReference>
<feature type="transmembrane region" description="Helical" evidence="8">
    <location>
        <begin position="294"/>
        <end position="317"/>
    </location>
</feature>
<dbReference type="GO" id="GO:0005886">
    <property type="term" value="C:plasma membrane"/>
    <property type="evidence" value="ECO:0007669"/>
    <property type="project" value="UniProtKB-SubCell"/>
</dbReference>
<feature type="transmembrane region" description="Helical" evidence="8">
    <location>
        <begin position="42"/>
        <end position="63"/>
    </location>
</feature>
<keyword evidence="4" id="KW-1003">Cell membrane</keyword>
<evidence type="ECO:0000256" key="1">
    <source>
        <dbReference type="ARBA" id="ARBA00004651"/>
    </source>
</evidence>
<keyword evidence="3" id="KW-0813">Transport</keyword>
<keyword evidence="5 8" id="KW-0812">Transmembrane</keyword>
<evidence type="ECO:0000313" key="9">
    <source>
        <dbReference type="EMBL" id="SGZ11150.1"/>
    </source>
</evidence>
<organism evidence="9 10">
    <name type="scientific">Moritella viscosa</name>
    <dbReference type="NCBI Taxonomy" id="80854"/>
    <lineage>
        <taxon>Bacteria</taxon>
        <taxon>Pseudomonadati</taxon>
        <taxon>Pseudomonadota</taxon>
        <taxon>Gammaproteobacteria</taxon>
        <taxon>Alteromonadales</taxon>
        <taxon>Moritellaceae</taxon>
        <taxon>Moritella</taxon>
    </lineage>
</organism>
<evidence type="ECO:0000256" key="4">
    <source>
        <dbReference type="ARBA" id="ARBA00022475"/>
    </source>
</evidence>
<dbReference type="InterPro" id="IPR037294">
    <property type="entry name" value="ABC_BtuC-like"/>
</dbReference>
<feature type="transmembrane region" description="Helical" evidence="8">
    <location>
        <begin position="410"/>
        <end position="430"/>
    </location>
</feature>
<feature type="transmembrane region" description="Helical" evidence="8">
    <location>
        <begin position="505"/>
        <end position="525"/>
    </location>
</feature>
<feature type="transmembrane region" description="Helical" evidence="8">
    <location>
        <begin position="179"/>
        <end position="201"/>
    </location>
</feature>
<feature type="transmembrane region" description="Helical" evidence="8">
    <location>
        <begin position="75"/>
        <end position="96"/>
    </location>
</feature>
<dbReference type="InterPro" id="IPR000522">
    <property type="entry name" value="ABC_transptr_permease_BtuC"/>
</dbReference>
<feature type="transmembrane region" description="Helical" evidence="8">
    <location>
        <begin position="338"/>
        <end position="357"/>
    </location>
</feature>
<feature type="transmembrane region" description="Helical" evidence="8">
    <location>
        <begin position="135"/>
        <end position="156"/>
    </location>
</feature>
<dbReference type="Pfam" id="PF01032">
    <property type="entry name" value="FecCD"/>
    <property type="match status" value="2"/>
</dbReference>
<feature type="transmembrane region" description="Helical" evidence="8">
    <location>
        <begin position="596"/>
        <end position="613"/>
    </location>
</feature>
<gene>
    <name evidence="9" type="ORF">NVI5450_3651</name>
</gene>
<dbReference type="NCBIfam" id="NF007866">
    <property type="entry name" value="PRK10577.1-2"/>
    <property type="match status" value="1"/>
</dbReference>
<dbReference type="EMBL" id="FPLD01000102">
    <property type="protein sequence ID" value="SGZ11150.1"/>
    <property type="molecule type" value="Genomic_DNA"/>
</dbReference>
<feature type="transmembrane region" description="Helical" evidence="8">
    <location>
        <begin position="108"/>
        <end position="128"/>
    </location>
</feature>
<feature type="transmembrane region" description="Helical" evidence="8">
    <location>
        <begin position="572"/>
        <end position="589"/>
    </location>
</feature>
<reference evidence="9 10" key="1">
    <citation type="submission" date="2016-11" db="EMBL/GenBank/DDBJ databases">
        <authorList>
            <person name="Jaros S."/>
            <person name="Januszkiewicz K."/>
            <person name="Wedrychowicz H."/>
        </authorList>
    </citation>
    <scope>NUCLEOTIDE SEQUENCE [LARGE SCALE GENOMIC DNA]</scope>
    <source>
        <strain evidence="9">NVI 5450</strain>
    </source>
</reference>
<accession>A0A1L0C8N3</accession>
<dbReference type="GO" id="GO:0033214">
    <property type="term" value="P:siderophore-iron import into cell"/>
    <property type="evidence" value="ECO:0007669"/>
    <property type="project" value="TreeGrafter"/>
</dbReference>
<dbReference type="GO" id="GO:0022857">
    <property type="term" value="F:transmembrane transporter activity"/>
    <property type="evidence" value="ECO:0007669"/>
    <property type="project" value="InterPro"/>
</dbReference>
<comment type="subcellular location">
    <subcellularLocation>
        <location evidence="1">Cell membrane</location>
        <topology evidence="1">Multi-pass membrane protein</topology>
    </subcellularLocation>
</comment>
<dbReference type="OrthoDB" id="9811721at2"/>
<feature type="transmembrane region" description="Helical" evidence="8">
    <location>
        <begin position="213"/>
        <end position="231"/>
    </location>
</feature>
<evidence type="ECO:0000256" key="3">
    <source>
        <dbReference type="ARBA" id="ARBA00022448"/>
    </source>
</evidence>
<feature type="transmembrane region" description="Helical" evidence="8">
    <location>
        <begin position="377"/>
        <end position="398"/>
    </location>
</feature>
<feature type="transmembrane region" description="Helical" evidence="8">
    <location>
        <begin position="266"/>
        <end position="288"/>
    </location>
</feature>
<evidence type="ECO:0000256" key="8">
    <source>
        <dbReference type="SAM" id="Phobius"/>
    </source>
</evidence>
<dbReference type="PANTHER" id="PTHR30472:SF37">
    <property type="entry name" value="FE(3+) DICITRATE TRANSPORT SYSTEM PERMEASE PROTEIN FECD-RELATED"/>
    <property type="match status" value="1"/>
</dbReference>
<dbReference type="CDD" id="cd06550">
    <property type="entry name" value="TM_ABC_iron-siderophores_like"/>
    <property type="match status" value="2"/>
</dbReference>
<feature type="transmembrane region" description="Helical" evidence="8">
    <location>
        <begin position="436"/>
        <end position="454"/>
    </location>
</feature>
<feature type="transmembrane region" description="Helical" evidence="8">
    <location>
        <begin position="466"/>
        <end position="485"/>
    </location>
</feature>